<feature type="non-terminal residue" evidence="2">
    <location>
        <position position="257"/>
    </location>
</feature>
<evidence type="ECO:0000313" key="3">
    <source>
        <dbReference type="Proteomes" id="UP000265618"/>
    </source>
</evidence>
<proteinExistence type="predicted"/>
<accession>A0A391NT10</accession>
<name>A0A391NT10_9EUKA</name>
<evidence type="ECO:0000256" key="1">
    <source>
        <dbReference type="SAM" id="MobiDB-lite"/>
    </source>
</evidence>
<evidence type="ECO:0000313" key="2">
    <source>
        <dbReference type="EMBL" id="GCA64424.1"/>
    </source>
</evidence>
<gene>
    <name evidence="2" type="ORF">KIPB_014233</name>
</gene>
<keyword evidence="3" id="KW-1185">Reference proteome</keyword>
<feature type="region of interest" description="Disordered" evidence="1">
    <location>
        <begin position="1"/>
        <end position="22"/>
    </location>
</feature>
<protein>
    <submittedName>
        <fullName evidence="2">Uncharacterized protein</fullName>
    </submittedName>
</protein>
<dbReference type="EMBL" id="BDIP01007198">
    <property type="protein sequence ID" value="GCA64424.1"/>
    <property type="molecule type" value="Genomic_DNA"/>
</dbReference>
<comment type="caution">
    <text evidence="2">The sequence shown here is derived from an EMBL/GenBank/DDBJ whole genome shotgun (WGS) entry which is preliminary data.</text>
</comment>
<dbReference type="AlphaFoldDB" id="A0A391NT10"/>
<feature type="non-terminal residue" evidence="2">
    <location>
        <position position="1"/>
    </location>
</feature>
<sequence length="257" mass="28791">PHGPSAYGSQSHQSYGARPMSVHRDMPVPTGYYMGQGRGLGGAGGYGPEVYTQQHGYHPSMYTHPGHHARGYSQYQAQQAQYHAQTHGPSDMGYNDGYSPMHGGYRGYPQQGHMPSHMQGGQGGYAPRNTHPYAPMHHESHGHGHGQHQMGMHYGQGYGGAEGEAGGYERGYERGYEQAMQLEERRYQMQREREREREMMEGRGHHSRGYKGYKHRERGNGHSHGHHKPHQLAVLQVSRIPDGLSLRRLLAEAGCQQ</sequence>
<reference evidence="2 3" key="1">
    <citation type="journal article" date="2018" name="PLoS ONE">
        <title>The draft genome of Kipferlia bialata reveals reductive genome evolution in fornicate parasites.</title>
        <authorList>
            <person name="Tanifuji G."/>
            <person name="Takabayashi S."/>
            <person name="Kume K."/>
            <person name="Takagi M."/>
            <person name="Nakayama T."/>
            <person name="Kamikawa R."/>
            <person name="Inagaki Y."/>
            <person name="Hashimoto T."/>
        </authorList>
    </citation>
    <scope>NUCLEOTIDE SEQUENCE [LARGE SCALE GENOMIC DNA]</scope>
    <source>
        <strain evidence="2">NY0173</strain>
    </source>
</reference>
<dbReference type="Proteomes" id="UP000265618">
    <property type="component" value="Unassembled WGS sequence"/>
</dbReference>
<organism evidence="2 3">
    <name type="scientific">Kipferlia bialata</name>
    <dbReference type="NCBI Taxonomy" id="797122"/>
    <lineage>
        <taxon>Eukaryota</taxon>
        <taxon>Metamonada</taxon>
        <taxon>Carpediemonas-like organisms</taxon>
        <taxon>Kipferlia</taxon>
    </lineage>
</organism>